<dbReference type="Gene3D" id="2.70.150.10">
    <property type="entry name" value="Calcium-transporting ATPase, cytoplasmic transduction domain A"/>
    <property type="match status" value="1"/>
</dbReference>
<dbReference type="InterPro" id="IPR023214">
    <property type="entry name" value="HAD_sf"/>
</dbReference>
<comment type="subcellular location">
    <subcellularLocation>
        <location evidence="10">Cell membrane</location>
    </subcellularLocation>
    <subcellularLocation>
        <location evidence="1">Endomembrane system</location>
        <topology evidence="1">Multi-pass membrane protein</topology>
    </subcellularLocation>
</comment>
<feature type="transmembrane region" description="Helical" evidence="10">
    <location>
        <begin position="93"/>
        <end position="114"/>
    </location>
</feature>
<feature type="transmembrane region" description="Helical" evidence="10">
    <location>
        <begin position="335"/>
        <end position="357"/>
    </location>
</feature>
<evidence type="ECO:0000256" key="6">
    <source>
        <dbReference type="ARBA" id="ARBA00022840"/>
    </source>
</evidence>
<dbReference type="InterPro" id="IPR018303">
    <property type="entry name" value="ATPase_P-typ_P_site"/>
</dbReference>
<evidence type="ECO:0000313" key="13">
    <source>
        <dbReference type="EMBL" id="NJC26842.1"/>
    </source>
</evidence>
<keyword evidence="14" id="KW-1185">Reference proteome</keyword>
<dbReference type="PRINTS" id="PR00119">
    <property type="entry name" value="CATATPASE"/>
</dbReference>
<evidence type="ECO:0000256" key="8">
    <source>
        <dbReference type="ARBA" id="ARBA00022989"/>
    </source>
</evidence>
<feature type="transmembrane region" description="Helical" evidence="10">
    <location>
        <begin position="182"/>
        <end position="200"/>
    </location>
</feature>
<evidence type="ECO:0000256" key="4">
    <source>
        <dbReference type="ARBA" id="ARBA00022723"/>
    </source>
</evidence>
<dbReference type="InterPro" id="IPR008250">
    <property type="entry name" value="ATPase_P-typ_transduc_dom_A_sf"/>
</dbReference>
<evidence type="ECO:0000256" key="9">
    <source>
        <dbReference type="ARBA" id="ARBA00023136"/>
    </source>
</evidence>
<dbReference type="NCBIfam" id="TIGR01525">
    <property type="entry name" value="ATPase-IB_hvy"/>
    <property type="match status" value="1"/>
</dbReference>
<accession>A0ABX0XCA2</accession>
<evidence type="ECO:0000256" key="2">
    <source>
        <dbReference type="ARBA" id="ARBA00006024"/>
    </source>
</evidence>
<keyword evidence="9 10" id="KW-0472">Membrane</keyword>
<keyword evidence="5 10" id="KW-0547">Nucleotide-binding</keyword>
<keyword evidence="7" id="KW-1278">Translocase</keyword>
<dbReference type="NCBIfam" id="TIGR01494">
    <property type="entry name" value="ATPase_P-type"/>
    <property type="match status" value="2"/>
</dbReference>
<proteinExistence type="inferred from homology"/>
<dbReference type="PANTHER" id="PTHR43520">
    <property type="entry name" value="ATP7, ISOFORM B"/>
    <property type="match status" value="1"/>
</dbReference>
<keyword evidence="10" id="KW-1003">Cell membrane</keyword>
<sequence>MSPTKDIVELRVDGMDCNNCATSIQRFLERKGLQDVLVNFQTREVRYRRDDLSLDEPAVKAGIKKLGFTVVEEAPPGHEGHVHDHATTARRRLLFCAILTAPLLIAHLLMAFGVEVGLMHNKWLQLALAGPVYAVGGLYFGRSAFAGLRERMLNMDVLIFLGATAAFVYSIVGFVWNDPQYYFFETAATIITLVLVGNWLEARAVEKTTTAIGALSDLQETKANRLTASGTLVSLPVEEVEVGDLLQINTGDKIPLDGTITTGNISVNEAMLTGESLPVDKRTGEAILGGSLIVSGQATYTVTAGYRDGTLAQIIELVKTAQADKPSLQRLADRVSAVFVPVVIGISVLTFLLGWLTGYATLTQAIMNAIAVLLISCPCAMGLATPTAVMVGVGRLARMGVLIRGGSTLERFAGVERMVFDKTGTLTTGELRVGNFGVAEGEDPQTLLSLIYRMEQASSHPIAKSIRDYTKGLLPTNFASRQSTGPIDGQPAPAQSITEVPGKGLVMSSDNTAYFLGAARHLTTSVPPTGTDIVLTRDEKLVAWLSLSDDLRPGAKAVIDDLKSVNIEPALLTGDSATKAHRVADELGIVDVYAEQLPAEKLAVISRLSLEKPTAMVGDGINDSAALSRADVGISLGGASAAALDAAQVVLMRDDLSLLTSGRKVAALTLRTIKESLFWAFSYNIVAIPLAALGYLNPMWAALFMAFSDVVVIGNAIRLKSRRAD</sequence>
<dbReference type="Proteomes" id="UP000770785">
    <property type="component" value="Unassembled WGS sequence"/>
</dbReference>
<feature type="transmembrane region" description="Helical" evidence="10">
    <location>
        <begin position="157"/>
        <end position="176"/>
    </location>
</feature>
<dbReference type="Gene3D" id="3.40.50.1000">
    <property type="entry name" value="HAD superfamily/HAD-like"/>
    <property type="match status" value="1"/>
</dbReference>
<organism evidence="13 14">
    <name type="scientific">Neolewinella antarctica</name>
    <dbReference type="NCBI Taxonomy" id="442734"/>
    <lineage>
        <taxon>Bacteria</taxon>
        <taxon>Pseudomonadati</taxon>
        <taxon>Bacteroidota</taxon>
        <taxon>Saprospiria</taxon>
        <taxon>Saprospirales</taxon>
        <taxon>Lewinellaceae</taxon>
        <taxon>Neolewinella</taxon>
    </lineage>
</organism>
<dbReference type="InterPro" id="IPR036412">
    <property type="entry name" value="HAD-like_sf"/>
</dbReference>
<dbReference type="Pfam" id="PF00403">
    <property type="entry name" value="HMA"/>
    <property type="match status" value="1"/>
</dbReference>
<dbReference type="EMBL" id="JAATJH010000003">
    <property type="protein sequence ID" value="NJC26842.1"/>
    <property type="molecule type" value="Genomic_DNA"/>
</dbReference>
<dbReference type="InterPro" id="IPR017969">
    <property type="entry name" value="Heavy-metal-associated_CS"/>
</dbReference>
<dbReference type="Gene3D" id="3.40.1110.10">
    <property type="entry name" value="Calcium-transporting ATPase, cytoplasmic domain N"/>
    <property type="match status" value="1"/>
</dbReference>
<evidence type="ECO:0000256" key="10">
    <source>
        <dbReference type="RuleBase" id="RU362081"/>
    </source>
</evidence>
<dbReference type="CDD" id="cd00371">
    <property type="entry name" value="HMA"/>
    <property type="match status" value="1"/>
</dbReference>
<dbReference type="Pfam" id="PF00122">
    <property type="entry name" value="E1-E2_ATPase"/>
    <property type="match status" value="1"/>
</dbReference>
<evidence type="ECO:0000259" key="11">
    <source>
        <dbReference type="Pfam" id="PF00122"/>
    </source>
</evidence>
<feature type="domain" description="P-type ATPase A" evidence="11">
    <location>
        <begin position="218"/>
        <end position="319"/>
    </location>
</feature>
<evidence type="ECO:0000256" key="7">
    <source>
        <dbReference type="ARBA" id="ARBA00022967"/>
    </source>
</evidence>
<dbReference type="SUPFAM" id="SSF81653">
    <property type="entry name" value="Calcium ATPase, transduction domain A"/>
    <property type="match status" value="1"/>
</dbReference>
<evidence type="ECO:0000256" key="5">
    <source>
        <dbReference type="ARBA" id="ARBA00022741"/>
    </source>
</evidence>
<name>A0ABX0XCA2_9BACT</name>
<dbReference type="InterPro" id="IPR059000">
    <property type="entry name" value="ATPase_P-type_domA"/>
</dbReference>
<dbReference type="InterPro" id="IPR036163">
    <property type="entry name" value="HMA_dom_sf"/>
</dbReference>
<keyword evidence="4 10" id="KW-0479">Metal-binding</keyword>
<evidence type="ECO:0000256" key="1">
    <source>
        <dbReference type="ARBA" id="ARBA00004127"/>
    </source>
</evidence>
<dbReference type="Pfam" id="PF00702">
    <property type="entry name" value="Hydrolase"/>
    <property type="match status" value="1"/>
</dbReference>
<dbReference type="PROSITE" id="PS00154">
    <property type="entry name" value="ATPASE_E1_E2"/>
    <property type="match status" value="1"/>
</dbReference>
<evidence type="ECO:0000256" key="3">
    <source>
        <dbReference type="ARBA" id="ARBA00022692"/>
    </source>
</evidence>
<feature type="transmembrane region" description="Helical" evidence="10">
    <location>
        <begin position="702"/>
        <end position="719"/>
    </location>
</feature>
<dbReference type="InterPro" id="IPR006121">
    <property type="entry name" value="HMA_dom"/>
</dbReference>
<keyword evidence="6 10" id="KW-0067">ATP-binding</keyword>
<dbReference type="InterPro" id="IPR023298">
    <property type="entry name" value="ATPase_P-typ_TM_dom_sf"/>
</dbReference>
<feature type="transmembrane region" description="Helical" evidence="10">
    <location>
        <begin position="126"/>
        <end position="145"/>
    </location>
</feature>
<feature type="domain" description="HMA" evidence="12">
    <location>
        <begin position="10"/>
        <end position="68"/>
    </location>
</feature>
<dbReference type="SUPFAM" id="SSF56784">
    <property type="entry name" value="HAD-like"/>
    <property type="match status" value="1"/>
</dbReference>
<evidence type="ECO:0000313" key="14">
    <source>
        <dbReference type="Proteomes" id="UP000770785"/>
    </source>
</evidence>
<dbReference type="InterPro" id="IPR027256">
    <property type="entry name" value="P-typ_ATPase_IB"/>
</dbReference>
<dbReference type="PROSITE" id="PS01047">
    <property type="entry name" value="HMA_1"/>
    <property type="match status" value="1"/>
</dbReference>
<evidence type="ECO:0000259" key="12">
    <source>
        <dbReference type="Pfam" id="PF00403"/>
    </source>
</evidence>
<keyword evidence="3 10" id="KW-0812">Transmembrane</keyword>
<dbReference type="PANTHER" id="PTHR43520:SF8">
    <property type="entry name" value="P-TYPE CU(+) TRANSPORTER"/>
    <property type="match status" value="1"/>
</dbReference>
<dbReference type="RefSeq" id="WP_168037600.1">
    <property type="nucleotide sequence ID" value="NZ_JAATJH010000003.1"/>
</dbReference>
<comment type="caution">
    <text evidence="13">The sequence shown here is derived from an EMBL/GenBank/DDBJ whole genome shotgun (WGS) entry which is preliminary data.</text>
</comment>
<dbReference type="SUPFAM" id="SSF55008">
    <property type="entry name" value="HMA, heavy metal-associated domain"/>
    <property type="match status" value="1"/>
</dbReference>
<reference evidence="13 14" key="1">
    <citation type="submission" date="2020-03" db="EMBL/GenBank/DDBJ databases">
        <title>Genomic Encyclopedia of Type Strains, Phase IV (KMG-IV): sequencing the most valuable type-strain genomes for metagenomic binning, comparative biology and taxonomic classification.</title>
        <authorList>
            <person name="Goeker M."/>
        </authorList>
    </citation>
    <scope>NUCLEOTIDE SEQUENCE [LARGE SCALE GENOMIC DNA]</scope>
    <source>
        <strain evidence="13 14">DSM 105096</strain>
    </source>
</reference>
<gene>
    <name evidence="13" type="ORF">GGR27_002352</name>
</gene>
<protein>
    <submittedName>
        <fullName evidence="13">Cu+-exporting ATPase</fullName>
    </submittedName>
</protein>
<dbReference type="Gene3D" id="1.20.1110.10">
    <property type="entry name" value="Calcium-transporting ATPase, transmembrane domain"/>
    <property type="match status" value="1"/>
</dbReference>
<feature type="transmembrane region" description="Helical" evidence="10">
    <location>
        <begin position="677"/>
        <end position="696"/>
    </location>
</feature>
<dbReference type="InterPro" id="IPR023299">
    <property type="entry name" value="ATPase_P-typ_cyto_dom_N"/>
</dbReference>
<keyword evidence="8 10" id="KW-1133">Transmembrane helix</keyword>
<comment type="similarity">
    <text evidence="2 10">Belongs to the cation transport ATPase (P-type) (TC 3.A.3) family. Type IB subfamily.</text>
</comment>
<feature type="transmembrane region" description="Helical" evidence="10">
    <location>
        <begin position="369"/>
        <end position="394"/>
    </location>
</feature>
<dbReference type="InterPro" id="IPR001757">
    <property type="entry name" value="P_typ_ATPase"/>
</dbReference>
<dbReference type="SUPFAM" id="SSF81665">
    <property type="entry name" value="Calcium ATPase, transmembrane domain M"/>
    <property type="match status" value="1"/>
</dbReference>
<dbReference type="Gene3D" id="3.30.70.100">
    <property type="match status" value="1"/>
</dbReference>